<dbReference type="InterPro" id="IPR057993">
    <property type="entry name" value="HD-Zip_IV_C"/>
</dbReference>
<reference evidence="8" key="2">
    <citation type="submission" date="2025-08" db="UniProtKB">
        <authorList>
            <consortium name="RefSeq"/>
        </authorList>
    </citation>
    <scope>IDENTIFICATION</scope>
    <source>
        <tissue evidence="8">Young leaves</tissue>
    </source>
</reference>
<dbReference type="PROSITE" id="PS50848">
    <property type="entry name" value="START"/>
    <property type="match status" value="1"/>
</dbReference>
<protein>
    <submittedName>
        <fullName evidence="8">Homeobox-leucine zipper protein MERISTEM L1-like</fullName>
    </submittedName>
</protein>
<organism evidence="7 8">
    <name type="scientific">Abrus precatorius</name>
    <name type="common">Indian licorice</name>
    <name type="synonym">Glycine abrus</name>
    <dbReference type="NCBI Taxonomy" id="3816"/>
    <lineage>
        <taxon>Eukaryota</taxon>
        <taxon>Viridiplantae</taxon>
        <taxon>Streptophyta</taxon>
        <taxon>Embryophyta</taxon>
        <taxon>Tracheophyta</taxon>
        <taxon>Spermatophyta</taxon>
        <taxon>Magnoliopsida</taxon>
        <taxon>eudicotyledons</taxon>
        <taxon>Gunneridae</taxon>
        <taxon>Pentapetalae</taxon>
        <taxon>rosids</taxon>
        <taxon>fabids</taxon>
        <taxon>Fabales</taxon>
        <taxon>Fabaceae</taxon>
        <taxon>Papilionoideae</taxon>
        <taxon>50 kb inversion clade</taxon>
        <taxon>NPAAA clade</taxon>
        <taxon>indigoferoid/millettioid clade</taxon>
        <taxon>Abreae</taxon>
        <taxon>Abrus</taxon>
    </lineage>
</organism>
<evidence type="ECO:0000259" key="6">
    <source>
        <dbReference type="PROSITE" id="PS50848"/>
    </source>
</evidence>
<dbReference type="AlphaFoldDB" id="A0A8B8KHL7"/>
<dbReference type="KEGG" id="aprc:113855873"/>
<proteinExistence type="predicted"/>
<evidence type="ECO:0000256" key="3">
    <source>
        <dbReference type="ARBA" id="ARBA00023155"/>
    </source>
</evidence>
<dbReference type="PANTHER" id="PTHR45654:SF48">
    <property type="entry name" value="START DOMAIN-CONTAINING PROTEIN"/>
    <property type="match status" value="1"/>
</dbReference>
<reference evidence="7" key="1">
    <citation type="journal article" date="2019" name="Toxins">
        <title>Detection of Abrin-Like and Prepropulchellin-Like Toxin Genes and Transcripts Using Whole Genome Sequencing and Full-Length Transcript Sequencing of Abrus precatorius.</title>
        <authorList>
            <person name="Hovde B.T."/>
            <person name="Daligault H.E."/>
            <person name="Hanschen E.R."/>
            <person name="Kunde Y.A."/>
            <person name="Johnson M.B."/>
            <person name="Starkenburg S.R."/>
            <person name="Johnson S.L."/>
        </authorList>
    </citation>
    <scope>NUCLEOTIDE SEQUENCE [LARGE SCALE GENOMIC DNA]</scope>
</reference>
<dbReference type="PANTHER" id="PTHR45654">
    <property type="entry name" value="HOMEOBOX-LEUCINE ZIPPER PROTEIN MERISTEM L1"/>
    <property type="match status" value="1"/>
</dbReference>
<keyword evidence="4" id="KW-0804">Transcription</keyword>
<dbReference type="SMART" id="SM00234">
    <property type="entry name" value="START"/>
    <property type="match status" value="1"/>
</dbReference>
<dbReference type="InterPro" id="IPR042160">
    <property type="entry name" value="HD-Zip_IV"/>
</dbReference>
<evidence type="ECO:0000256" key="4">
    <source>
        <dbReference type="ARBA" id="ARBA00023163"/>
    </source>
</evidence>
<gene>
    <name evidence="8" type="primary">LOC113855873</name>
</gene>
<keyword evidence="5" id="KW-0539">Nucleus</keyword>
<keyword evidence="2" id="KW-0238">DNA-binding</keyword>
<dbReference type="SUPFAM" id="SSF55961">
    <property type="entry name" value="Bet v1-like"/>
    <property type="match status" value="2"/>
</dbReference>
<evidence type="ECO:0000313" key="8">
    <source>
        <dbReference type="RefSeq" id="XP_027343305.1"/>
    </source>
</evidence>
<keyword evidence="1" id="KW-0805">Transcription regulation</keyword>
<dbReference type="OrthoDB" id="1569773at2759"/>
<dbReference type="Pfam" id="PF01852">
    <property type="entry name" value="START"/>
    <property type="match status" value="1"/>
</dbReference>
<name>A0A8B8KHL7_ABRPR</name>
<dbReference type="CDD" id="cd08875">
    <property type="entry name" value="START_ArGLABRA2_like"/>
    <property type="match status" value="1"/>
</dbReference>
<sequence>MQRASDLLFGFSIYAEPTKGKIIEKAFSAMDELSKLGVAGQPLWQPQTNDRFDTLNHIEYLRQFGQADTTLREIVKLIEIGEPQIELPSFDLYQTDHPTSKATPRAALQIEASRDMATINMSPTNIVELLMDMNQWWSAFYNIVSKAKILGTMFDGMEGGYDGKLHVMSAELHLPTAVIPTRECYFGRYCKQLSHDKWGIVDVSLEKFFPSPTSNFLKRPSGCLITAMPNGCSEVIWVEHVEADHSQLDDRFKQLVTSGLAFGATRWLASLVRYSEWRQVLNASAFIADDGVHIPQTGRTSFLKLADRMMRSFCANISASPSNPWMQIATFPGSTDVRVMIMNDAADPEKSLGTTVVFTTTLWLQVSPDRLFNYLRHVNSRSKWDVLSRRLCIREFAAIIKGENSRNRVSLMSANTTKGKIEIFYLQESCTNSTGSYVIYAPLDELTLSALASGCDPGKVVILPSGFSILPGGLEGGTGSFLTIAFNIVENAINRAFIPPESIETIYKVITDTVTSIKDGVRYHNLHNNWMDD</sequence>
<evidence type="ECO:0000256" key="5">
    <source>
        <dbReference type="ARBA" id="ARBA00023242"/>
    </source>
</evidence>
<dbReference type="GeneID" id="113855873"/>
<dbReference type="Proteomes" id="UP000694853">
    <property type="component" value="Unplaced"/>
</dbReference>
<accession>A0A8B8KHL7</accession>
<dbReference type="GO" id="GO:0003677">
    <property type="term" value="F:DNA binding"/>
    <property type="evidence" value="ECO:0007669"/>
    <property type="project" value="UniProtKB-KW"/>
</dbReference>
<keyword evidence="3" id="KW-0371">Homeobox</keyword>
<evidence type="ECO:0000313" key="7">
    <source>
        <dbReference type="Proteomes" id="UP000694853"/>
    </source>
</evidence>
<dbReference type="GO" id="GO:0008289">
    <property type="term" value="F:lipid binding"/>
    <property type="evidence" value="ECO:0007669"/>
    <property type="project" value="InterPro"/>
</dbReference>
<dbReference type="RefSeq" id="XP_027343305.1">
    <property type="nucleotide sequence ID" value="XM_027487504.1"/>
</dbReference>
<evidence type="ECO:0000256" key="1">
    <source>
        <dbReference type="ARBA" id="ARBA00023015"/>
    </source>
</evidence>
<feature type="domain" description="START" evidence="6">
    <location>
        <begin position="15"/>
        <end position="280"/>
    </location>
</feature>
<evidence type="ECO:0000256" key="2">
    <source>
        <dbReference type="ARBA" id="ARBA00023125"/>
    </source>
</evidence>
<dbReference type="Pfam" id="PF25797">
    <property type="entry name" value="PDF2_C"/>
    <property type="match status" value="1"/>
</dbReference>
<dbReference type="InterPro" id="IPR002913">
    <property type="entry name" value="START_lipid-bd_dom"/>
</dbReference>
<keyword evidence="7" id="KW-1185">Reference proteome</keyword>